<dbReference type="AlphaFoldDB" id="A0A1S7TKP9"/>
<comment type="caution">
    <text evidence="2">The sequence shown here is derived from an EMBL/GenBank/DDBJ whole genome shotgun (WGS) entry which is preliminary data.</text>
</comment>
<dbReference type="PROSITE" id="PS51257">
    <property type="entry name" value="PROKAR_LIPOPROTEIN"/>
    <property type="match status" value="1"/>
</dbReference>
<dbReference type="EMBL" id="FCNP01000013">
    <property type="protein sequence ID" value="CVI55186.1"/>
    <property type="molecule type" value="Genomic_DNA"/>
</dbReference>
<evidence type="ECO:0008006" key="4">
    <source>
        <dbReference type="Google" id="ProtNLM"/>
    </source>
</evidence>
<name>A0A1S7TKP9_9HYPH</name>
<proteinExistence type="predicted"/>
<gene>
    <name evidence="2" type="ORF">AGR7A_Cc200022</name>
</gene>
<organism evidence="2 3">
    <name type="scientific">Agrobacterium deltaense NCPPB 1641</name>
    <dbReference type="NCBI Taxonomy" id="1183425"/>
    <lineage>
        <taxon>Bacteria</taxon>
        <taxon>Pseudomonadati</taxon>
        <taxon>Pseudomonadota</taxon>
        <taxon>Alphaproteobacteria</taxon>
        <taxon>Hyphomicrobiales</taxon>
        <taxon>Rhizobiaceae</taxon>
        <taxon>Rhizobium/Agrobacterium group</taxon>
        <taxon>Agrobacterium</taxon>
    </lineage>
</organism>
<evidence type="ECO:0000256" key="1">
    <source>
        <dbReference type="SAM" id="SignalP"/>
    </source>
</evidence>
<accession>A0A1S7TKP9</accession>
<feature type="signal peptide" evidence="1">
    <location>
        <begin position="1"/>
        <end position="19"/>
    </location>
</feature>
<evidence type="ECO:0000313" key="3">
    <source>
        <dbReference type="Proteomes" id="UP000192140"/>
    </source>
</evidence>
<feature type="chain" id="PRO_5010541368" description="Lipoprotein" evidence="1">
    <location>
        <begin position="20"/>
        <end position="98"/>
    </location>
</feature>
<protein>
    <recommendedName>
        <fullName evidence="4">Lipoprotein</fullName>
    </recommendedName>
</protein>
<keyword evidence="3" id="KW-1185">Reference proteome</keyword>
<dbReference type="Proteomes" id="UP000192140">
    <property type="component" value="Unassembled WGS sequence"/>
</dbReference>
<evidence type="ECO:0000313" key="2">
    <source>
        <dbReference type="EMBL" id="CVI55186.1"/>
    </source>
</evidence>
<keyword evidence="1" id="KW-0732">Signal</keyword>
<sequence>MACWKMTRFLPVFLSLALAAGCRPTDPQPVATLNGEKIMSATCTNSIVTPTEQSCKKAVLEKCRPGATIADMSETSRPVYRHPGWTTQYIWTVLIKNC</sequence>
<reference evidence="2" key="1">
    <citation type="submission" date="2016-01" db="EMBL/GenBank/DDBJ databases">
        <authorList>
            <person name="Regsiter A."/>
            <person name="william w."/>
        </authorList>
    </citation>
    <scope>NUCLEOTIDE SEQUENCE</scope>
    <source>
        <strain evidence="2">NCPPB 1641</strain>
    </source>
</reference>